<dbReference type="Gene3D" id="3.30.565.10">
    <property type="entry name" value="Histidine kinase-like ATPase, C-terminal domain"/>
    <property type="match status" value="1"/>
</dbReference>
<feature type="transmembrane region" description="Helical" evidence="9">
    <location>
        <begin position="56"/>
        <end position="78"/>
    </location>
</feature>
<dbReference type="SUPFAM" id="SSF55874">
    <property type="entry name" value="ATPase domain of HSP90 chaperone/DNA topoisomerase II/histidine kinase"/>
    <property type="match status" value="1"/>
</dbReference>
<evidence type="ECO:0000256" key="7">
    <source>
        <dbReference type="ARBA" id="ARBA00022840"/>
    </source>
</evidence>
<sequence>MAGVVCPGPKIIMGTNFNERTWLTWLAKVRIIIITFLLAIELAITRLTPTPVPERLFVSVIVLWFTIAVFYVLLLFLWDDYRNQARLQVFSDLAFTTGIVYLTGGQDTSFIFLYPLVIIMASILFSRIWAYLTAAFCFILFGALVELTYFDAIHSYSTSRPDPKSLQAVIFINLFAFMAIAYLATTLSNKLRMADVELADMSGALENLQALHENIINSMSGGLITTGLDGRVSVVNARAEMLLERPASELLGRPVTQLFLDRLPAVRSTTAHAEVRYATPKMEEKTLAVTGSALVVPERGVLGHVYTLDDLTDIRRLEREVRMRDRLAAVGRMAAGIAHEVRNPLSSIGGSVKVLSSIATLTEEQRELLEIVTRESDRLNSIVTDFLIFSREKNYRFTRCDLRSLVEDTLTLLENRPAAGGPPVRIERDFQAKEAWAVVDGDKMKQVFWNICENAMRAMPQGGTLRVALAAAEIPEGAAWRISFRDTGPGLTPQQVEKIFEPFQSQFEEGTGLGLAIVYQIVQAHEAAIAVRSTPGEGAEFILEVKGQVAEAPVRLPQALARKVAHG</sequence>
<accession>A0A932EPN4</accession>
<dbReference type="SUPFAM" id="SSF55785">
    <property type="entry name" value="PYP-like sensor domain (PAS domain)"/>
    <property type="match status" value="1"/>
</dbReference>
<keyword evidence="4" id="KW-0808">Transferase</keyword>
<evidence type="ECO:0000256" key="5">
    <source>
        <dbReference type="ARBA" id="ARBA00022741"/>
    </source>
</evidence>
<dbReference type="PANTHER" id="PTHR43065">
    <property type="entry name" value="SENSOR HISTIDINE KINASE"/>
    <property type="match status" value="1"/>
</dbReference>
<comment type="catalytic activity">
    <reaction evidence="1">
        <text>ATP + protein L-histidine = ADP + protein N-phospho-L-histidine.</text>
        <dbReference type="EC" id="2.7.13.3"/>
    </reaction>
</comment>
<dbReference type="SMART" id="SM00091">
    <property type="entry name" value="PAS"/>
    <property type="match status" value="1"/>
</dbReference>
<evidence type="ECO:0000313" key="12">
    <source>
        <dbReference type="Proteomes" id="UP000779809"/>
    </source>
</evidence>
<dbReference type="GO" id="GO:0000155">
    <property type="term" value="F:phosphorelay sensor kinase activity"/>
    <property type="evidence" value="ECO:0007669"/>
    <property type="project" value="InterPro"/>
</dbReference>
<evidence type="ECO:0000256" key="3">
    <source>
        <dbReference type="ARBA" id="ARBA00022553"/>
    </source>
</evidence>
<evidence type="ECO:0000256" key="4">
    <source>
        <dbReference type="ARBA" id="ARBA00022679"/>
    </source>
</evidence>
<dbReference type="EC" id="2.7.13.3" evidence="2"/>
<evidence type="ECO:0000256" key="1">
    <source>
        <dbReference type="ARBA" id="ARBA00000085"/>
    </source>
</evidence>
<feature type="transmembrane region" description="Helical" evidence="9">
    <location>
        <begin position="22"/>
        <end position="44"/>
    </location>
</feature>
<dbReference type="Gene3D" id="1.10.287.130">
    <property type="match status" value="1"/>
</dbReference>
<dbReference type="SUPFAM" id="SSF47384">
    <property type="entry name" value="Homodimeric domain of signal transducing histidine kinase"/>
    <property type="match status" value="1"/>
</dbReference>
<dbReference type="PROSITE" id="PS50109">
    <property type="entry name" value="HIS_KIN"/>
    <property type="match status" value="1"/>
</dbReference>
<comment type="caution">
    <text evidence="11">The sequence shown here is derived from an EMBL/GenBank/DDBJ whole genome shotgun (WGS) entry which is preliminary data.</text>
</comment>
<protein>
    <recommendedName>
        <fullName evidence="2">histidine kinase</fullName>
        <ecNumber evidence="2">2.7.13.3</ecNumber>
    </recommendedName>
</protein>
<evidence type="ECO:0000256" key="8">
    <source>
        <dbReference type="ARBA" id="ARBA00023012"/>
    </source>
</evidence>
<dbReference type="InterPro" id="IPR003594">
    <property type="entry name" value="HATPase_dom"/>
</dbReference>
<evidence type="ECO:0000259" key="10">
    <source>
        <dbReference type="PROSITE" id="PS50109"/>
    </source>
</evidence>
<dbReference type="SMART" id="SM00388">
    <property type="entry name" value="HisKA"/>
    <property type="match status" value="1"/>
</dbReference>
<feature type="transmembrane region" description="Helical" evidence="9">
    <location>
        <begin position="165"/>
        <end position="184"/>
    </location>
</feature>
<evidence type="ECO:0000256" key="6">
    <source>
        <dbReference type="ARBA" id="ARBA00022777"/>
    </source>
</evidence>
<feature type="domain" description="Histidine kinase" evidence="10">
    <location>
        <begin position="336"/>
        <end position="549"/>
    </location>
</feature>
<keyword evidence="9" id="KW-0812">Transmembrane</keyword>
<reference evidence="11" key="1">
    <citation type="submission" date="2020-07" db="EMBL/GenBank/DDBJ databases">
        <title>Huge and variable diversity of episymbiotic CPR bacteria and DPANN archaea in groundwater ecosystems.</title>
        <authorList>
            <person name="He C.Y."/>
            <person name="Keren R."/>
            <person name="Whittaker M."/>
            <person name="Farag I.F."/>
            <person name="Doudna J."/>
            <person name="Cate J.H.D."/>
            <person name="Banfield J.F."/>
        </authorList>
    </citation>
    <scope>NUCLEOTIDE SEQUENCE</scope>
    <source>
        <strain evidence="11">NC_groundwater_580_Pr5_B-0.1um_64_19</strain>
    </source>
</reference>
<dbReference type="InterPro" id="IPR035965">
    <property type="entry name" value="PAS-like_dom_sf"/>
</dbReference>
<keyword evidence="9" id="KW-0472">Membrane</keyword>
<dbReference type="GO" id="GO:0005524">
    <property type="term" value="F:ATP binding"/>
    <property type="evidence" value="ECO:0007669"/>
    <property type="project" value="UniProtKB-KW"/>
</dbReference>
<gene>
    <name evidence="11" type="ORF">HYX28_03925</name>
</gene>
<dbReference type="InterPro" id="IPR004358">
    <property type="entry name" value="Sig_transdc_His_kin-like_C"/>
</dbReference>
<evidence type="ECO:0000256" key="2">
    <source>
        <dbReference type="ARBA" id="ARBA00012438"/>
    </source>
</evidence>
<feature type="transmembrane region" description="Helical" evidence="9">
    <location>
        <begin position="98"/>
        <end position="121"/>
    </location>
</feature>
<keyword evidence="6" id="KW-0418">Kinase</keyword>
<keyword evidence="7" id="KW-0067">ATP-binding</keyword>
<keyword evidence="8" id="KW-0902">Two-component regulatory system</keyword>
<dbReference type="Pfam" id="PF00512">
    <property type="entry name" value="HisKA"/>
    <property type="match status" value="1"/>
</dbReference>
<keyword evidence="9" id="KW-1133">Transmembrane helix</keyword>
<dbReference type="Proteomes" id="UP000779809">
    <property type="component" value="Unassembled WGS sequence"/>
</dbReference>
<dbReference type="EMBL" id="JACPNR010000005">
    <property type="protein sequence ID" value="MBI2677908.1"/>
    <property type="molecule type" value="Genomic_DNA"/>
</dbReference>
<evidence type="ECO:0000256" key="9">
    <source>
        <dbReference type="SAM" id="Phobius"/>
    </source>
</evidence>
<dbReference type="CDD" id="cd00130">
    <property type="entry name" value="PAS"/>
    <property type="match status" value="1"/>
</dbReference>
<feature type="transmembrane region" description="Helical" evidence="9">
    <location>
        <begin position="128"/>
        <end position="145"/>
    </location>
</feature>
<dbReference type="InterPro" id="IPR000014">
    <property type="entry name" value="PAS"/>
</dbReference>
<dbReference type="CDD" id="cd00082">
    <property type="entry name" value="HisKA"/>
    <property type="match status" value="1"/>
</dbReference>
<keyword evidence="3" id="KW-0597">Phosphoprotein</keyword>
<keyword evidence="5" id="KW-0547">Nucleotide-binding</keyword>
<dbReference type="SMART" id="SM00387">
    <property type="entry name" value="HATPase_c"/>
    <property type="match status" value="1"/>
</dbReference>
<dbReference type="Pfam" id="PF25323">
    <property type="entry name" value="6TM_PilS"/>
    <property type="match status" value="1"/>
</dbReference>
<dbReference type="InterPro" id="IPR036890">
    <property type="entry name" value="HATPase_C_sf"/>
</dbReference>
<evidence type="ECO:0000313" key="11">
    <source>
        <dbReference type="EMBL" id="MBI2677908.1"/>
    </source>
</evidence>
<dbReference type="Gene3D" id="3.30.450.20">
    <property type="entry name" value="PAS domain"/>
    <property type="match status" value="1"/>
</dbReference>
<dbReference type="Pfam" id="PF02518">
    <property type="entry name" value="HATPase_c"/>
    <property type="match status" value="1"/>
</dbReference>
<dbReference type="PANTHER" id="PTHR43065:SF10">
    <property type="entry name" value="PEROXIDE STRESS-ACTIVATED HISTIDINE KINASE MAK3"/>
    <property type="match status" value="1"/>
</dbReference>
<dbReference type="InterPro" id="IPR003661">
    <property type="entry name" value="HisK_dim/P_dom"/>
</dbReference>
<dbReference type="InterPro" id="IPR036097">
    <property type="entry name" value="HisK_dim/P_sf"/>
</dbReference>
<organism evidence="11 12">
    <name type="scientific">Candidatus Korobacter versatilis</name>
    <dbReference type="NCBI Taxonomy" id="658062"/>
    <lineage>
        <taxon>Bacteria</taxon>
        <taxon>Pseudomonadati</taxon>
        <taxon>Acidobacteriota</taxon>
        <taxon>Terriglobia</taxon>
        <taxon>Terriglobales</taxon>
        <taxon>Candidatus Korobacteraceae</taxon>
        <taxon>Candidatus Korobacter</taxon>
    </lineage>
</organism>
<dbReference type="CDD" id="cd00075">
    <property type="entry name" value="HATPase"/>
    <property type="match status" value="1"/>
</dbReference>
<dbReference type="InterPro" id="IPR005467">
    <property type="entry name" value="His_kinase_dom"/>
</dbReference>
<name>A0A932EPN4_9BACT</name>
<dbReference type="AlphaFoldDB" id="A0A932EPN4"/>
<proteinExistence type="predicted"/>
<dbReference type="PRINTS" id="PR00344">
    <property type="entry name" value="BCTRLSENSOR"/>
</dbReference>